<evidence type="ECO:0000313" key="2">
    <source>
        <dbReference type="EMBL" id="MBV7273645.1"/>
    </source>
</evidence>
<name>A0A949TJW4_9CLOT</name>
<feature type="transmembrane region" description="Helical" evidence="1">
    <location>
        <begin position="7"/>
        <end position="29"/>
    </location>
</feature>
<reference evidence="2" key="1">
    <citation type="submission" date="2020-12" db="EMBL/GenBank/DDBJ databases">
        <title>Clostridium thailandense sp. nov., a novel acetogenic bacterium isolated from peat land soil in Thailand.</title>
        <authorList>
            <person name="Chaikitkaew S."/>
            <person name="Birkeland N.K."/>
        </authorList>
    </citation>
    <scope>NUCLEOTIDE SEQUENCE</scope>
    <source>
        <strain evidence="2">PL3</strain>
    </source>
</reference>
<sequence length="433" mass="48551">MNEKNKFLVLKISIPLVIIGGCIGINRFFNAKAEGFSKSPVVVCEDSSSLSQTDNKPLEIVSKKSYGNVVGVSENLGFIGEDEAIVGIGLGSDEFHKKYVKEITKVSDEEFKAQNDIYGSLYKLKLSTLEKKPLNIETKNKLSDILPSVCKLNYAKGNSLYIYDLKNDSSSAAYRTIKDKAVGSEETANWSQDGNCLISYTDNGDLRVYNIKKNSTKEVKVKREDLSISIIPSFYSEDGENIYFIGVRYQRQGLFKVNSSSGKIDVVFVLPYRDTQGNDNSTYSDIFSGKYDLLEGGKKVLFKGMLEGKDGSYIYDTDSKKFYNVVSHTVKSKEGPYGSPMWISPDKTKVVYINLVLENKKEQWNLYAAKINGNSFTSRICLASNIDLAGSFDDCIQWSSDSKKILFFNGKKSLDKNRFVLRDNNEVNVITFK</sequence>
<comment type="caution">
    <text evidence="2">The sequence shown here is derived from an EMBL/GenBank/DDBJ whole genome shotgun (WGS) entry which is preliminary data.</text>
</comment>
<accession>A0A949TJW4</accession>
<dbReference type="EMBL" id="JAEEGC010000052">
    <property type="protein sequence ID" value="MBV7273645.1"/>
    <property type="molecule type" value="Genomic_DNA"/>
</dbReference>
<organism evidence="2 3">
    <name type="scientific">Clostridium thailandense</name>
    <dbReference type="NCBI Taxonomy" id="2794346"/>
    <lineage>
        <taxon>Bacteria</taxon>
        <taxon>Bacillati</taxon>
        <taxon>Bacillota</taxon>
        <taxon>Clostridia</taxon>
        <taxon>Eubacteriales</taxon>
        <taxon>Clostridiaceae</taxon>
        <taxon>Clostridium</taxon>
    </lineage>
</organism>
<proteinExistence type="predicted"/>
<evidence type="ECO:0008006" key="4">
    <source>
        <dbReference type="Google" id="ProtNLM"/>
    </source>
</evidence>
<evidence type="ECO:0000313" key="3">
    <source>
        <dbReference type="Proteomes" id="UP000694308"/>
    </source>
</evidence>
<keyword evidence="1" id="KW-0812">Transmembrane</keyword>
<gene>
    <name evidence="2" type="ORF">I6U48_12055</name>
</gene>
<dbReference type="RefSeq" id="WP_218320713.1">
    <property type="nucleotide sequence ID" value="NZ_JAEEGC010000052.1"/>
</dbReference>
<evidence type="ECO:0000256" key="1">
    <source>
        <dbReference type="SAM" id="Phobius"/>
    </source>
</evidence>
<dbReference type="PROSITE" id="PS51257">
    <property type="entry name" value="PROKAR_LIPOPROTEIN"/>
    <property type="match status" value="1"/>
</dbReference>
<dbReference type="Proteomes" id="UP000694308">
    <property type="component" value="Unassembled WGS sequence"/>
</dbReference>
<keyword evidence="1" id="KW-0472">Membrane</keyword>
<protein>
    <recommendedName>
        <fullName evidence="4">WD40 repeat domain-containing protein</fullName>
    </recommendedName>
</protein>
<dbReference type="AlphaFoldDB" id="A0A949TJW4"/>
<keyword evidence="3" id="KW-1185">Reference proteome</keyword>
<keyword evidence="1" id="KW-1133">Transmembrane helix</keyword>